<evidence type="ECO:0000256" key="3">
    <source>
        <dbReference type="ARBA" id="ARBA00023015"/>
    </source>
</evidence>
<feature type="region of interest" description="Disordered" evidence="6">
    <location>
        <begin position="1"/>
        <end position="97"/>
    </location>
</feature>
<dbReference type="PROSITE" id="PS50949">
    <property type="entry name" value="HTH_GNTR"/>
    <property type="match status" value="1"/>
</dbReference>
<dbReference type="AlphaFoldDB" id="A0A5Q2RIW0"/>
<dbReference type="InterPro" id="IPR015421">
    <property type="entry name" value="PyrdxlP-dep_Trfase_major"/>
</dbReference>
<dbReference type="PANTHER" id="PTHR46577:SF1">
    <property type="entry name" value="HTH-TYPE TRANSCRIPTIONAL REGULATORY PROTEIN GABR"/>
    <property type="match status" value="1"/>
</dbReference>
<gene>
    <name evidence="8" type="ORF">GH723_00830</name>
</gene>
<keyword evidence="8" id="KW-0808">Transferase</keyword>
<sequence>MSTTTRRPAPDRILRRPAPAAAAGPRRAARRSGSAGAGDRRGRPRGGGRAAPDGRRWGSAERTWDDHPLFGRARPGPIGQDWPVSDQSTPRSTGSVDPDRLAALLGAWSAGAHGTLAQQLGVALRDAIRSGLVVDGTRLPSERALASALAVSRATVTTALDELRADGLLVSRQGSGTVVRSRPAGAIVGTRIAEHFGPTGAIDLAAGNPPDAGHLPPIQVDVAALLAAGEGPGVQPLGLPALRAALAAHHSEHGRLTDADQIHVTSGAHHAISLLVTALAGAGDPVAVEDTAYPGIFDVVDALGAVAVPIRTDHHGIVPDALDHLLREERPRVLYVQSGPHNPTGRLPSPIRLRELAEVLDRHDATVIEDGALAELTFAGRQRPELADLCRRAVVVSVGSFSKVAWGGLRVGWLRGPAPLVERTMYLRLNHDLGTSIPSQLLALQLLPHMEELAARRRAELAERVDRSLELLAELLPEWSIRAPEGGSVLWATLPVDDAASYVRLAGRHGVHVAPGSIAVPGRAPDPHVRICVDRPWPHVEEGIRRLRFAWRDLTAGPGVVLG</sequence>
<organism evidence="8 9">
    <name type="scientific">Actinomarinicola tropica</name>
    <dbReference type="NCBI Taxonomy" id="2789776"/>
    <lineage>
        <taxon>Bacteria</taxon>
        <taxon>Bacillati</taxon>
        <taxon>Actinomycetota</taxon>
        <taxon>Acidimicrobiia</taxon>
        <taxon>Acidimicrobiales</taxon>
        <taxon>Iamiaceae</taxon>
        <taxon>Actinomarinicola</taxon>
    </lineage>
</organism>
<proteinExistence type="inferred from homology"/>
<dbReference type="GO" id="GO:0008483">
    <property type="term" value="F:transaminase activity"/>
    <property type="evidence" value="ECO:0007669"/>
    <property type="project" value="UniProtKB-KW"/>
</dbReference>
<dbReference type="InterPro" id="IPR000524">
    <property type="entry name" value="Tscrpt_reg_HTH_GntR"/>
</dbReference>
<dbReference type="InterPro" id="IPR036390">
    <property type="entry name" value="WH_DNA-bd_sf"/>
</dbReference>
<dbReference type="InterPro" id="IPR015422">
    <property type="entry name" value="PyrdxlP-dep_Trfase_small"/>
</dbReference>
<reference evidence="8 9" key="1">
    <citation type="submission" date="2019-11" db="EMBL/GenBank/DDBJ databases">
        <authorList>
            <person name="He Y."/>
        </authorList>
    </citation>
    <scope>NUCLEOTIDE SEQUENCE [LARGE SCALE GENOMIC DNA]</scope>
    <source>
        <strain evidence="8 9">SCSIO 58843</strain>
    </source>
</reference>
<dbReference type="GO" id="GO:0003700">
    <property type="term" value="F:DNA-binding transcription factor activity"/>
    <property type="evidence" value="ECO:0007669"/>
    <property type="project" value="InterPro"/>
</dbReference>
<evidence type="ECO:0000256" key="4">
    <source>
        <dbReference type="ARBA" id="ARBA00023125"/>
    </source>
</evidence>
<evidence type="ECO:0000256" key="6">
    <source>
        <dbReference type="SAM" id="MobiDB-lite"/>
    </source>
</evidence>
<dbReference type="Pfam" id="PF00155">
    <property type="entry name" value="Aminotran_1_2"/>
    <property type="match status" value="1"/>
</dbReference>
<dbReference type="Gene3D" id="1.10.10.10">
    <property type="entry name" value="Winged helix-like DNA-binding domain superfamily/Winged helix DNA-binding domain"/>
    <property type="match status" value="1"/>
</dbReference>
<evidence type="ECO:0000256" key="1">
    <source>
        <dbReference type="ARBA" id="ARBA00005384"/>
    </source>
</evidence>
<evidence type="ECO:0000313" key="9">
    <source>
        <dbReference type="Proteomes" id="UP000334019"/>
    </source>
</evidence>
<dbReference type="Proteomes" id="UP000334019">
    <property type="component" value="Chromosome"/>
</dbReference>
<dbReference type="SUPFAM" id="SSF53383">
    <property type="entry name" value="PLP-dependent transferases"/>
    <property type="match status" value="1"/>
</dbReference>
<keyword evidence="5" id="KW-0804">Transcription</keyword>
<dbReference type="Gene3D" id="3.40.640.10">
    <property type="entry name" value="Type I PLP-dependent aspartate aminotransferase-like (Major domain)"/>
    <property type="match status" value="1"/>
</dbReference>
<dbReference type="SMART" id="SM00345">
    <property type="entry name" value="HTH_GNTR"/>
    <property type="match status" value="1"/>
</dbReference>
<evidence type="ECO:0000313" key="8">
    <source>
        <dbReference type="EMBL" id="QGG93770.1"/>
    </source>
</evidence>
<evidence type="ECO:0000256" key="5">
    <source>
        <dbReference type="ARBA" id="ARBA00023163"/>
    </source>
</evidence>
<keyword evidence="3" id="KW-0805">Transcription regulation</keyword>
<dbReference type="InterPro" id="IPR015424">
    <property type="entry name" value="PyrdxlP-dep_Trfase"/>
</dbReference>
<dbReference type="CDD" id="cd07377">
    <property type="entry name" value="WHTH_GntR"/>
    <property type="match status" value="1"/>
</dbReference>
<dbReference type="PANTHER" id="PTHR46577">
    <property type="entry name" value="HTH-TYPE TRANSCRIPTIONAL REGULATORY PROTEIN GABR"/>
    <property type="match status" value="1"/>
</dbReference>
<dbReference type="CDD" id="cd00609">
    <property type="entry name" value="AAT_like"/>
    <property type="match status" value="1"/>
</dbReference>
<evidence type="ECO:0000259" key="7">
    <source>
        <dbReference type="PROSITE" id="PS50949"/>
    </source>
</evidence>
<feature type="compositionally biased region" description="Low complexity" evidence="6">
    <location>
        <begin position="16"/>
        <end position="34"/>
    </location>
</feature>
<comment type="similarity">
    <text evidence="1">In the C-terminal section; belongs to the class-I pyridoxal-phosphate-dependent aminotransferase family.</text>
</comment>
<dbReference type="InterPro" id="IPR004839">
    <property type="entry name" value="Aminotransferase_I/II_large"/>
</dbReference>
<evidence type="ECO:0000256" key="2">
    <source>
        <dbReference type="ARBA" id="ARBA00022898"/>
    </source>
</evidence>
<keyword evidence="4" id="KW-0238">DNA-binding</keyword>
<keyword evidence="2" id="KW-0663">Pyridoxal phosphate</keyword>
<dbReference type="GO" id="GO:0003677">
    <property type="term" value="F:DNA binding"/>
    <property type="evidence" value="ECO:0007669"/>
    <property type="project" value="UniProtKB-KW"/>
</dbReference>
<protein>
    <submittedName>
        <fullName evidence="8">Aminotransferase class I/II-fold pyridoxal phosphate-dependent enzyme</fullName>
    </submittedName>
</protein>
<dbReference type="GO" id="GO:0030170">
    <property type="term" value="F:pyridoxal phosphate binding"/>
    <property type="evidence" value="ECO:0007669"/>
    <property type="project" value="InterPro"/>
</dbReference>
<feature type="compositionally biased region" description="Polar residues" evidence="6">
    <location>
        <begin position="85"/>
        <end position="95"/>
    </location>
</feature>
<dbReference type="InterPro" id="IPR036388">
    <property type="entry name" value="WH-like_DNA-bd_sf"/>
</dbReference>
<feature type="domain" description="HTH gntR-type" evidence="7">
    <location>
        <begin position="114"/>
        <end position="182"/>
    </location>
</feature>
<dbReference type="PRINTS" id="PR00035">
    <property type="entry name" value="HTHGNTR"/>
</dbReference>
<name>A0A5Q2RIW0_9ACTN</name>
<dbReference type="SUPFAM" id="SSF46785">
    <property type="entry name" value="Winged helix' DNA-binding domain"/>
    <property type="match status" value="1"/>
</dbReference>
<dbReference type="EMBL" id="CP045851">
    <property type="protein sequence ID" value="QGG93770.1"/>
    <property type="molecule type" value="Genomic_DNA"/>
</dbReference>
<keyword evidence="8" id="KW-0032">Aminotransferase</keyword>
<dbReference type="Gene3D" id="3.90.1150.10">
    <property type="entry name" value="Aspartate Aminotransferase, domain 1"/>
    <property type="match status" value="1"/>
</dbReference>
<keyword evidence="9" id="KW-1185">Reference proteome</keyword>
<dbReference type="InterPro" id="IPR051446">
    <property type="entry name" value="HTH_trans_reg/aminotransferase"/>
</dbReference>
<accession>A0A5Q2RIW0</accession>
<dbReference type="Pfam" id="PF00392">
    <property type="entry name" value="GntR"/>
    <property type="match status" value="1"/>
</dbReference>
<feature type="compositionally biased region" description="Basic and acidic residues" evidence="6">
    <location>
        <begin position="52"/>
        <end position="69"/>
    </location>
</feature>
<dbReference type="KEGG" id="atq:GH723_00830"/>